<accession>A0A1H5Y380</accession>
<dbReference type="Pfam" id="PF00106">
    <property type="entry name" value="adh_short"/>
    <property type="match status" value="1"/>
</dbReference>
<dbReference type="PANTHER" id="PTHR44196:SF1">
    <property type="entry name" value="DEHYDROGENASE_REDUCTASE SDR FAMILY MEMBER 7B"/>
    <property type="match status" value="1"/>
</dbReference>
<dbReference type="OrthoDB" id="3571370at2"/>
<proteinExistence type="inferred from homology"/>
<protein>
    <submittedName>
        <fullName evidence="4">NADP-dependent 3-hydroxy acid dehydrogenase YdfG</fullName>
    </submittedName>
</protein>
<dbReference type="AlphaFoldDB" id="A0A1H5Y380"/>
<dbReference type="GO" id="GO:0016616">
    <property type="term" value="F:oxidoreductase activity, acting on the CH-OH group of donors, NAD or NADP as acceptor"/>
    <property type="evidence" value="ECO:0007669"/>
    <property type="project" value="UniProtKB-ARBA"/>
</dbReference>
<dbReference type="RefSeq" id="WP_160150191.1">
    <property type="nucleotide sequence ID" value="NZ_FNVT01000002.1"/>
</dbReference>
<evidence type="ECO:0000256" key="2">
    <source>
        <dbReference type="ARBA" id="ARBA00023002"/>
    </source>
</evidence>
<organism evidence="4 5">
    <name type="scientific">Nonomuraea solani</name>
    <dbReference type="NCBI Taxonomy" id="1144553"/>
    <lineage>
        <taxon>Bacteria</taxon>
        <taxon>Bacillati</taxon>
        <taxon>Actinomycetota</taxon>
        <taxon>Actinomycetes</taxon>
        <taxon>Streptosporangiales</taxon>
        <taxon>Streptosporangiaceae</taxon>
        <taxon>Nonomuraea</taxon>
    </lineage>
</organism>
<evidence type="ECO:0000256" key="1">
    <source>
        <dbReference type="ARBA" id="ARBA00006484"/>
    </source>
</evidence>
<dbReference type="InterPro" id="IPR002347">
    <property type="entry name" value="SDR_fam"/>
</dbReference>
<dbReference type="GO" id="GO:0016020">
    <property type="term" value="C:membrane"/>
    <property type="evidence" value="ECO:0007669"/>
    <property type="project" value="TreeGrafter"/>
</dbReference>
<dbReference type="SUPFAM" id="SSF51735">
    <property type="entry name" value="NAD(P)-binding Rossmann-fold domains"/>
    <property type="match status" value="1"/>
</dbReference>
<name>A0A1H5Y380_9ACTN</name>
<gene>
    <name evidence="4" type="ORF">SAMN05444920_102122</name>
</gene>
<evidence type="ECO:0000313" key="4">
    <source>
        <dbReference type="EMBL" id="SEG18474.1"/>
    </source>
</evidence>
<reference evidence="4 5" key="1">
    <citation type="submission" date="2016-10" db="EMBL/GenBank/DDBJ databases">
        <authorList>
            <person name="de Groot N.N."/>
        </authorList>
    </citation>
    <scope>NUCLEOTIDE SEQUENCE [LARGE SCALE GENOMIC DNA]</scope>
    <source>
        <strain evidence="4 5">CGMCC 4.7037</strain>
    </source>
</reference>
<dbReference type="PANTHER" id="PTHR44196">
    <property type="entry name" value="DEHYDROGENASE/REDUCTASE SDR FAMILY MEMBER 7B"/>
    <property type="match status" value="1"/>
</dbReference>
<dbReference type="CDD" id="cd05233">
    <property type="entry name" value="SDR_c"/>
    <property type="match status" value="1"/>
</dbReference>
<dbReference type="FunFam" id="3.40.50.720:FF:000047">
    <property type="entry name" value="NADP-dependent L-serine/L-allo-threonine dehydrogenase"/>
    <property type="match status" value="1"/>
</dbReference>
<evidence type="ECO:0000256" key="3">
    <source>
        <dbReference type="RuleBase" id="RU000363"/>
    </source>
</evidence>
<dbReference type="Proteomes" id="UP000236732">
    <property type="component" value="Unassembled WGS sequence"/>
</dbReference>
<dbReference type="Gene3D" id="3.40.50.720">
    <property type="entry name" value="NAD(P)-binding Rossmann-like Domain"/>
    <property type="match status" value="1"/>
</dbReference>
<keyword evidence="2" id="KW-0560">Oxidoreductase</keyword>
<dbReference type="PRINTS" id="PR00081">
    <property type="entry name" value="GDHRDH"/>
</dbReference>
<dbReference type="EMBL" id="FNVT01000002">
    <property type="protein sequence ID" value="SEG18474.1"/>
    <property type="molecule type" value="Genomic_DNA"/>
</dbReference>
<sequence length="254" mass="26738">MLWLGEETLIVEVRQGRRVLVTGASDGIGAAVAGHLARDGARVALLARDTARLEDVARRSGGLAITADLTDPPSATRAVEDAAREMGGLDVLVNNAGVFRLGRVADGEIADWRDMLEVNVLGLLAVTQAAIPFLRLGRHPQIVNISSMSGRRVAGAVHGVYSGTKHAVHALGDALRQELHADGIRVTTVSPGIVRTNLGATVRDGELRSDVGRSQVEQGLSPEDVAAQVSYILSVPPDVHLVELAVISSRQQPG</sequence>
<keyword evidence="5" id="KW-1185">Reference proteome</keyword>
<evidence type="ECO:0000313" key="5">
    <source>
        <dbReference type="Proteomes" id="UP000236732"/>
    </source>
</evidence>
<dbReference type="InterPro" id="IPR036291">
    <property type="entry name" value="NAD(P)-bd_dom_sf"/>
</dbReference>
<dbReference type="PRINTS" id="PR00080">
    <property type="entry name" value="SDRFAMILY"/>
</dbReference>
<comment type="similarity">
    <text evidence="1 3">Belongs to the short-chain dehydrogenases/reductases (SDR) family.</text>
</comment>